<dbReference type="PANTHER" id="PTHR19302">
    <property type="entry name" value="GAMMA TUBULIN COMPLEX PROTEIN"/>
    <property type="match status" value="1"/>
</dbReference>
<dbReference type="OrthoDB" id="66546at2759"/>
<feature type="compositionally biased region" description="Acidic residues" evidence="6">
    <location>
        <begin position="150"/>
        <end position="172"/>
    </location>
</feature>
<dbReference type="InterPro" id="IPR007259">
    <property type="entry name" value="GCP"/>
</dbReference>
<evidence type="ECO:0000259" key="7">
    <source>
        <dbReference type="Pfam" id="PF04130"/>
    </source>
</evidence>
<accession>A0A8H7R914</accession>
<dbReference type="Pfam" id="PF17681">
    <property type="entry name" value="GCP_N_terminal"/>
    <property type="match status" value="1"/>
</dbReference>
<evidence type="ECO:0000256" key="1">
    <source>
        <dbReference type="ARBA" id="ARBA00010337"/>
    </source>
</evidence>
<dbReference type="GO" id="GO:0005816">
    <property type="term" value="C:spindle pole body"/>
    <property type="evidence" value="ECO:0007669"/>
    <property type="project" value="UniProtKB-ARBA"/>
</dbReference>
<dbReference type="GO" id="GO:0000930">
    <property type="term" value="C:gamma-tubulin complex"/>
    <property type="evidence" value="ECO:0007669"/>
    <property type="project" value="TreeGrafter"/>
</dbReference>
<dbReference type="InterPro" id="IPR042241">
    <property type="entry name" value="GCP_C_sf"/>
</dbReference>
<dbReference type="Pfam" id="PF04130">
    <property type="entry name" value="GCP_C_terminal"/>
    <property type="match status" value="1"/>
</dbReference>
<dbReference type="InterPro" id="IPR041470">
    <property type="entry name" value="GCP_N"/>
</dbReference>
<dbReference type="Proteomes" id="UP000650833">
    <property type="component" value="Unassembled WGS sequence"/>
</dbReference>
<evidence type="ECO:0000256" key="6">
    <source>
        <dbReference type="SAM" id="MobiDB-lite"/>
    </source>
</evidence>
<keyword evidence="4 5" id="KW-0206">Cytoskeleton</keyword>
<dbReference type="Gene3D" id="1.20.120.1900">
    <property type="entry name" value="Gamma-tubulin complex, C-terminal domain"/>
    <property type="match status" value="1"/>
</dbReference>
<keyword evidence="3 5" id="KW-0493">Microtubule</keyword>
<dbReference type="CDD" id="cd22572">
    <property type="entry name" value="GCP5_NTD"/>
    <property type="match status" value="1"/>
</dbReference>
<evidence type="ECO:0000313" key="9">
    <source>
        <dbReference type="EMBL" id="KAG2205920.1"/>
    </source>
</evidence>
<sequence length="943" mass="109388">MNQDNLLGQLVYKLTGFQLNSPEWEKAVRKAKYTLRYDKCTSTSEQEVTNRLNGLAERFSIKGHHNLSQALLEHRRTFLKPSRPIGKQDTNQLILKYDALQLLLSLSSSSNQDFNYIPTIKTTENENLTWQDVIDDDPLQGDHWQTWPDETTDDEADTTTDLDDFELNEDKEENPTTKQKRTPLGDLSNFKFDFTSSMNMDKREDQEGLNHLVSQQYWRDDYRLPQQDTLNANLLQKPCQMSDALGRILYNETERNQLKAISEANVIREVLSLLRGYRGILYSYQDGQFVLHEHYIIQHISQHALGLLLQEFCYFGNIISELRQLTTRIVNEVKYGQTSQAFAATVFQSLMDFDSTLSEIEVNSSIITYDVSQSISLLNLRTKLDSSLQCFKAIHDITVDVPYSDENPRSIAIYLIATLYDRALVAQASGQLVMYDTLLFVLEKTLVPFGNIMDDWIFYGSLTGDKAREFYVSRKDGVSMKDCNFWMEGFAIEPVTQNYTCFPCPLFDHSLMSRVFFTGKAVNLLSQILKKNKKHLQQSDQVHNSFQSLLSEFISIKPSFIKPVKIYHQMTVPVVEYDLLTSALFPLTASSTKRSQLQLQTETEQEIANDIGSLFDQDFIRCSEAYIEEPYNKAADTLNNMLHNNCGLKQQLESLASIYLMLENDLMHSFCEALYMQLDNNETWFDARLLNRTFVESSEVSGYNETVYIELETDENVISKSKTKASYLEMIKFNVEISWPLNNFIQQEHLPSYSKIQRFLLRLKRAKYVMEKKTLFRGRIKMEKSDVRAMRFYSIRMRILWFINAFWRYIMTTILHAETINFRDKLAISKDADEITALHNSYVRRILDRCLLNEKACAIKKSVVSILDMAEQMMIMFEKYMQLTDLSIEHVSEDDLQVFDRKMGAIERDFNRTNEFISISLTILGKKGGFPWFESLASSLSAQ</sequence>
<dbReference type="GO" id="GO:0043015">
    <property type="term" value="F:gamma-tubulin binding"/>
    <property type="evidence" value="ECO:0007669"/>
    <property type="project" value="InterPro"/>
</dbReference>
<gene>
    <name evidence="9" type="ORF">INT46_002540</name>
</gene>
<comment type="subcellular location">
    <subcellularLocation>
        <location evidence="5">Cytoplasm</location>
        <location evidence="5">Cytoskeleton</location>
        <location evidence="5">Microtubule organizing center</location>
    </subcellularLocation>
</comment>
<feature type="domain" description="Gamma tubulin complex component protein N-terminal" evidence="8">
    <location>
        <begin position="267"/>
        <end position="642"/>
    </location>
</feature>
<evidence type="ECO:0000256" key="2">
    <source>
        <dbReference type="ARBA" id="ARBA00022490"/>
    </source>
</evidence>
<dbReference type="GO" id="GO:0051321">
    <property type="term" value="P:meiotic cell cycle"/>
    <property type="evidence" value="ECO:0007669"/>
    <property type="project" value="TreeGrafter"/>
</dbReference>
<feature type="domain" description="Gamma tubulin complex component C-terminal" evidence="7">
    <location>
        <begin position="648"/>
        <end position="916"/>
    </location>
</feature>
<dbReference type="GO" id="GO:0005874">
    <property type="term" value="C:microtubule"/>
    <property type="evidence" value="ECO:0007669"/>
    <property type="project" value="UniProtKB-KW"/>
</dbReference>
<evidence type="ECO:0000256" key="3">
    <source>
        <dbReference type="ARBA" id="ARBA00022701"/>
    </source>
</evidence>
<dbReference type="GO" id="GO:0000278">
    <property type="term" value="P:mitotic cell cycle"/>
    <property type="evidence" value="ECO:0007669"/>
    <property type="project" value="TreeGrafter"/>
</dbReference>
<dbReference type="EMBL" id="JAEPRC010000163">
    <property type="protein sequence ID" value="KAG2205920.1"/>
    <property type="molecule type" value="Genomic_DNA"/>
</dbReference>
<comment type="similarity">
    <text evidence="1 5">Belongs to the TUBGCP family.</text>
</comment>
<evidence type="ECO:0000256" key="5">
    <source>
        <dbReference type="RuleBase" id="RU363050"/>
    </source>
</evidence>
<dbReference type="InterPro" id="IPR040457">
    <property type="entry name" value="GCP_C"/>
</dbReference>
<keyword evidence="2 5" id="KW-0963">Cytoplasm</keyword>
<feature type="region of interest" description="Disordered" evidence="6">
    <location>
        <begin position="140"/>
        <end position="182"/>
    </location>
</feature>
<dbReference type="GO" id="GO:0051225">
    <property type="term" value="P:spindle assembly"/>
    <property type="evidence" value="ECO:0007669"/>
    <property type="project" value="TreeGrafter"/>
</dbReference>
<name>A0A8H7R914_9FUNG</name>
<dbReference type="GO" id="GO:0031122">
    <property type="term" value="P:cytoplasmic microtubule organization"/>
    <property type="evidence" value="ECO:0007669"/>
    <property type="project" value="TreeGrafter"/>
</dbReference>
<evidence type="ECO:0000256" key="4">
    <source>
        <dbReference type="ARBA" id="ARBA00023212"/>
    </source>
</evidence>
<dbReference type="GO" id="GO:0051011">
    <property type="term" value="F:microtubule minus-end binding"/>
    <property type="evidence" value="ECO:0007669"/>
    <property type="project" value="TreeGrafter"/>
</dbReference>
<proteinExistence type="inferred from homology"/>
<protein>
    <recommendedName>
        <fullName evidence="5">Spindle pole body component</fullName>
    </recommendedName>
</protein>
<dbReference type="PANTHER" id="PTHR19302:SF33">
    <property type="entry name" value="GAMMA-TUBULIN COMPLEX COMPONENT 5"/>
    <property type="match status" value="1"/>
</dbReference>
<evidence type="ECO:0000313" key="10">
    <source>
        <dbReference type="Proteomes" id="UP000650833"/>
    </source>
</evidence>
<dbReference type="GO" id="GO:0007020">
    <property type="term" value="P:microtubule nucleation"/>
    <property type="evidence" value="ECO:0007669"/>
    <property type="project" value="InterPro"/>
</dbReference>
<dbReference type="GO" id="GO:0000922">
    <property type="term" value="C:spindle pole"/>
    <property type="evidence" value="ECO:0007669"/>
    <property type="project" value="InterPro"/>
</dbReference>
<reference evidence="9" key="1">
    <citation type="submission" date="2020-12" db="EMBL/GenBank/DDBJ databases">
        <title>Metabolic potential, ecology and presence of endohyphal bacteria is reflected in genomic diversity of Mucoromycotina.</title>
        <authorList>
            <person name="Muszewska A."/>
            <person name="Okrasinska A."/>
            <person name="Steczkiewicz K."/>
            <person name="Drgas O."/>
            <person name="Orlowska M."/>
            <person name="Perlinska-Lenart U."/>
            <person name="Aleksandrzak-Piekarczyk T."/>
            <person name="Szatraj K."/>
            <person name="Zielenkiewicz U."/>
            <person name="Pilsyk S."/>
            <person name="Malc E."/>
            <person name="Mieczkowski P."/>
            <person name="Kruszewska J.S."/>
            <person name="Biernat P."/>
            <person name="Pawlowska J."/>
        </authorList>
    </citation>
    <scope>NUCLEOTIDE SEQUENCE</scope>
    <source>
        <strain evidence="9">CBS 226.32</strain>
    </source>
</reference>
<keyword evidence="10" id="KW-1185">Reference proteome</keyword>
<evidence type="ECO:0000259" key="8">
    <source>
        <dbReference type="Pfam" id="PF17681"/>
    </source>
</evidence>
<dbReference type="InterPro" id="IPR059169">
    <property type="entry name" value="GCP5_N_ext"/>
</dbReference>
<organism evidence="9 10">
    <name type="scientific">Mucor plumbeus</name>
    <dbReference type="NCBI Taxonomy" id="97098"/>
    <lineage>
        <taxon>Eukaryota</taxon>
        <taxon>Fungi</taxon>
        <taxon>Fungi incertae sedis</taxon>
        <taxon>Mucoromycota</taxon>
        <taxon>Mucoromycotina</taxon>
        <taxon>Mucoromycetes</taxon>
        <taxon>Mucorales</taxon>
        <taxon>Mucorineae</taxon>
        <taxon>Mucoraceae</taxon>
        <taxon>Mucor</taxon>
    </lineage>
</organism>
<comment type="caution">
    <text evidence="9">The sequence shown here is derived from an EMBL/GenBank/DDBJ whole genome shotgun (WGS) entry which is preliminary data.</text>
</comment>
<dbReference type="AlphaFoldDB" id="A0A8H7R914"/>